<accession>A0A0Q3LCU3</accession>
<feature type="signal peptide" evidence="2">
    <location>
        <begin position="1"/>
        <end position="20"/>
    </location>
</feature>
<evidence type="ECO:0000313" key="3">
    <source>
        <dbReference type="EMBL" id="KQJ90373.1"/>
    </source>
</evidence>
<evidence type="ECO:0000313" key="5">
    <source>
        <dbReference type="Proteomes" id="UP000008810"/>
    </source>
</evidence>
<reference evidence="4" key="3">
    <citation type="submission" date="2018-08" db="UniProtKB">
        <authorList>
            <consortium name="EnsemblPlants"/>
        </authorList>
    </citation>
    <scope>IDENTIFICATION</scope>
    <source>
        <strain evidence="4">cv. Bd21</strain>
    </source>
</reference>
<feature type="chain" id="PRO_5035999751" description="Secreted protein" evidence="2">
    <location>
        <begin position="21"/>
        <end position="73"/>
    </location>
</feature>
<dbReference type="EMBL" id="CM000883">
    <property type="protein sequence ID" value="KQJ90373.1"/>
    <property type="molecule type" value="Genomic_DNA"/>
</dbReference>
<reference evidence="3" key="2">
    <citation type="submission" date="2017-06" db="EMBL/GenBank/DDBJ databases">
        <title>WGS assembly of Brachypodium distachyon.</title>
        <authorList>
            <consortium name="The International Brachypodium Initiative"/>
            <person name="Lucas S."/>
            <person name="Harmon-Smith M."/>
            <person name="Lail K."/>
            <person name="Tice H."/>
            <person name="Grimwood J."/>
            <person name="Bruce D."/>
            <person name="Barry K."/>
            <person name="Shu S."/>
            <person name="Lindquist E."/>
            <person name="Wang M."/>
            <person name="Pitluck S."/>
            <person name="Vogel J.P."/>
            <person name="Garvin D.F."/>
            <person name="Mockler T.C."/>
            <person name="Schmutz J."/>
            <person name="Rokhsar D."/>
            <person name="Bevan M.W."/>
        </authorList>
    </citation>
    <scope>NUCLEOTIDE SEQUENCE</scope>
    <source>
        <strain evidence="3">Bd21</strain>
    </source>
</reference>
<name>A0A0Q3LCU3_BRADI</name>
<proteinExistence type="predicted"/>
<keyword evidence="5" id="KW-1185">Reference proteome</keyword>
<feature type="region of interest" description="Disordered" evidence="1">
    <location>
        <begin position="19"/>
        <end position="44"/>
    </location>
</feature>
<evidence type="ECO:0000313" key="4">
    <source>
        <dbReference type="EnsemblPlants" id="KQJ90373"/>
    </source>
</evidence>
<dbReference type="AlphaFoldDB" id="A0A0Q3LCU3"/>
<evidence type="ECO:0000256" key="1">
    <source>
        <dbReference type="SAM" id="MobiDB-lite"/>
    </source>
</evidence>
<reference evidence="3 4" key="1">
    <citation type="journal article" date="2010" name="Nature">
        <title>Genome sequencing and analysis of the model grass Brachypodium distachyon.</title>
        <authorList>
            <consortium name="International Brachypodium Initiative"/>
        </authorList>
    </citation>
    <scope>NUCLEOTIDE SEQUENCE [LARGE SCALE GENOMIC DNA]</scope>
    <source>
        <strain evidence="3 4">Bd21</strain>
    </source>
</reference>
<organism evidence="3">
    <name type="scientific">Brachypodium distachyon</name>
    <name type="common">Purple false brome</name>
    <name type="synonym">Trachynia distachya</name>
    <dbReference type="NCBI Taxonomy" id="15368"/>
    <lineage>
        <taxon>Eukaryota</taxon>
        <taxon>Viridiplantae</taxon>
        <taxon>Streptophyta</taxon>
        <taxon>Embryophyta</taxon>
        <taxon>Tracheophyta</taxon>
        <taxon>Spermatophyta</taxon>
        <taxon>Magnoliopsida</taxon>
        <taxon>Liliopsida</taxon>
        <taxon>Poales</taxon>
        <taxon>Poaceae</taxon>
        <taxon>BOP clade</taxon>
        <taxon>Pooideae</taxon>
        <taxon>Stipodae</taxon>
        <taxon>Brachypodieae</taxon>
        <taxon>Brachypodium</taxon>
    </lineage>
</organism>
<dbReference type="EnsemblPlants" id="KQJ90373">
    <property type="protein sequence ID" value="KQJ90373"/>
    <property type="gene ID" value="BRADI_4g31125v3"/>
</dbReference>
<keyword evidence="2" id="KW-0732">Signal</keyword>
<sequence length="73" mass="8553">MVQIVKKLFTILLCVSSSMQRPKSKDKYGQSLSRTRKQNTNPSTNICHVKINKEWGNEEMLHALHAEERLRRD</sequence>
<dbReference type="Gramene" id="KQJ90373">
    <property type="protein sequence ID" value="KQJ90373"/>
    <property type="gene ID" value="BRADI_4g31125v3"/>
</dbReference>
<feature type="compositionally biased region" description="Polar residues" evidence="1">
    <location>
        <begin position="30"/>
        <end position="44"/>
    </location>
</feature>
<dbReference type="Proteomes" id="UP000008810">
    <property type="component" value="Chromosome 4"/>
</dbReference>
<evidence type="ECO:0008006" key="6">
    <source>
        <dbReference type="Google" id="ProtNLM"/>
    </source>
</evidence>
<protein>
    <recommendedName>
        <fullName evidence="6">Secreted protein</fullName>
    </recommendedName>
</protein>
<gene>
    <name evidence="3" type="ORF">BRADI_4g31125v3</name>
</gene>
<dbReference type="InParanoid" id="A0A0Q3LCU3"/>
<evidence type="ECO:0000256" key="2">
    <source>
        <dbReference type="SAM" id="SignalP"/>
    </source>
</evidence>